<dbReference type="SUPFAM" id="SSF49303">
    <property type="entry name" value="beta-Galactosidase/glucuronidase domain"/>
    <property type="match status" value="1"/>
</dbReference>
<evidence type="ECO:0000313" key="10">
    <source>
        <dbReference type="EMBL" id="NTS64561.1"/>
    </source>
</evidence>
<dbReference type="InterPro" id="IPR008979">
    <property type="entry name" value="Galactose-bd-like_sf"/>
</dbReference>
<comment type="caution">
    <text evidence="10">The sequence shown here is derived from an EMBL/GenBank/DDBJ whole genome shotgun (WGS) entry which is preliminary data.</text>
</comment>
<dbReference type="EC" id="3.2.1.31" evidence="2"/>
<evidence type="ECO:0000256" key="2">
    <source>
        <dbReference type="ARBA" id="ARBA00012761"/>
    </source>
</evidence>
<dbReference type="InterPro" id="IPR013783">
    <property type="entry name" value="Ig-like_fold"/>
</dbReference>
<dbReference type="SUPFAM" id="SSF51445">
    <property type="entry name" value="(Trans)glycosidases"/>
    <property type="match status" value="1"/>
</dbReference>
<dbReference type="Pfam" id="PF02837">
    <property type="entry name" value="Glyco_hydro_2_N"/>
    <property type="match status" value="1"/>
</dbReference>
<evidence type="ECO:0000256" key="5">
    <source>
        <dbReference type="ARBA" id="ARBA00023295"/>
    </source>
</evidence>
<evidence type="ECO:0000259" key="8">
    <source>
        <dbReference type="Pfam" id="PF02836"/>
    </source>
</evidence>
<dbReference type="PANTHER" id="PTHR10066:SF67">
    <property type="entry name" value="BETA-GLUCURONIDASE"/>
    <property type="match status" value="1"/>
</dbReference>
<proteinExistence type="inferred from homology"/>
<evidence type="ECO:0000256" key="3">
    <source>
        <dbReference type="ARBA" id="ARBA00016205"/>
    </source>
</evidence>
<organism evidence="10 11">
    <name type="scientific">Sphingomonas hominis</name>
    <dbReference type="NCBI Taxonomy" id="2741495"/>
    <lineage>
        <taxon>Bacteria</taxon>
        <taxon>Pseudomonadati</taxon>
        <taxon>Pseudomonadota</taxon>
        <taxon>Alphaproteobacteria</taxon>
        <taxon>Sphingomonadales</taxon>
        <taxon>Sphingomonadaceae</taxon>
        <taxon>Sphingomonas</taxon>
    </lineage>
</organism>
<dbReference type="PRINTS" id="PR00132">
    <property type="entry name" value="GLHYDRLASE2"/>
</dbReference>
<evidence type="ECO:0000256" key="6">
    <source>
        <dbReference type="SAM" id="SignalP"/>
    </source>
</evidence>
<dbReference type="Proteomes" id="UP000621447">
    <property type="component" value="Unassembled WGS sequence"/>
</dbReference>
<gene>
    <name evidence="10" type="ORF">HRV97_05265</name>
</gene>
<evidence type="ECO:0000256" key="1">
    <source>
        <dbReference type="ARBA" id="ARBA00007401"/>
    </source>
</evidence>
<dbReference type="InterPro" id="IPR006102">
    <property type="entry name" value="Ig-like_GH2"/>
</dbReference>
<dbReference type="InterPro" id="IPR006101">
    <property type="entry name" value="Glyco_hydro_2"/>
</dbReference>
<dbReference type="InterPro" id="IPR006103">
    <property type="entry name" value="Glyco_hydro_2_cat"/>
</dbReference>
<keyword evidence="4" id="KW-0378">Hydrolase</keyword>
<keyword evidence="11" id="KW-1185">Reference proteome</keyword>
<keyword evidence="5" id="KW-0326">Glycosidase</keyword>
<evidence type="ECO:0000313" key="11">
    <source>
        <dbReference type="Proteomes" id="UP000621447"/>
    </source>
</evidence>
<feature type="domain" description="Glycosyl hydrolases family 2 sugar binding" evidence="9">
    <location>
        <begin position="62"/>
        <end position="236"/>
    </location>
</feature>
<feature type="domain" description="Glycoside hydrolase family 2 catalytic" evidence="8">
    <location>
        <begin position="331"/>
        <end position="571"/>
    </location>
</feature>
<comment type="similarity">
    <text evidence="1">Belongs to the glycosyl hydrolase 2 family.</text>
</comment>
<evidence type="ECO:0000259" key="9">
    <source>
        <dbReference type="Pfam" id="PF02837"/>
    </source>
</evidence>
<dbReference type="InterPro" id="IPR017853">
    <property type="entry name" value="GH"/>
</dbReference>
<evidence type="ECO:0000259" key="7">
    <source>
        <dbReference type="Pfam" id="PF00703"/>
    </source>
</evidence>
<dbReference type="InterPro" id="IPR036156">
    <property type="entry name" value="Beta-gal/glucu_dom_sf"/>
</dbReference>
<dbReference type="Pfam" id="PF02836">
    <property type="entry name" value="Glyco_hydro_2_C"/>
    <property type="match status" value="1"/>
</dbReference>
<dbReference type="Gene3D" id="2.60.40.10">
    <property type="entry name" value="Immunoglobulins"/>
    <property type="match status" value="1"/>
</dbReference>
<accession>A0ABX2JG95</accession>
<dbReference type="PANTHER" id="PTHR10066">
    <property type="entry name" value="BETA-GLUCURONIDASE"/>
    <property type="match status" value="1"/>
</dbReference>
<feature type="chain" id="PRO_5045422104" description="Beta-glucuronidase" evidence="6">
    <location>
        <begin position="27"/>
        <end position="644"/>
    </location>
</feature>
<evidence type="ECO:0000256" key="4">
    <source>
        <dbReference type="ARBA" id="ARBA00022801"/>
    </source>
</evidence>
<dbReference type="Gene3D" id="3.20.20.80">
    <property type="entry name" value="Glycosidases"/>
    <property type="match status" value="1"/>
</dbReference>
<keyword evidence="6" id="KW-0732">Signal</keyword>
<dbReference type="Gene3D" id="2.60.120.260">
    <property type="entry name" value="Galactose-binding domain-like"/>
    <property type="match status" value="1"/>
</dbReference>
<feature type="signal peptide" evidence="6">
    <location>
        <begin position="1"/>
        <end position="26"/>
    </location>
</feature>
<sequence>MSSRFTLVGAGLIAALAIGPIAAQQASPPTPASGAVQALPNAPLPTPTPLLVAADLRDGTDLSGPWHYSIDPFRSGIAGFHGEAPDSGQQRWRDVDVRQAMASDSRTLYEFDLARSPLASLPSSWLTHAAELRHYDGLMWYQRNFVAPAKRQGRYFLRFGAANYATRVYLNGQEVGRHEGGFTPFAFDVTRLLRDGSNQLTVGVDSQATEATVPPPVTDWENYGGITRAVRLIATPDTYVDDAWVRLTRDGRLAADVHLDGPQAANRAVRLRIAALGLDQTGRTDAAGNWRATMAAPAALVRWSPERPQLYDVSVEAGADRWRDRIGFRTIEVRGADILLNGRPVYLRGISMHEEELGAEPTRAMTPAASRALLSEIKDGLHGNFVRLAHYPHSEVTLRLADELGLIVWSEVPVYWRVAWGNPDTLKRARTMLAENILRDRNRAAIAIWSVANETPVNDQRNAFLRTLVADARQMDDTRLVSAALLVERDRAANHPVMTLADPLAPALDVLAINTYNGWYTPDRLRDLPASEWRVPADKPLIFSEFGADARAGFHDPANKQKFSEDYQADYYRATLAMAARLPSLRGMSPWILKDFRSPRRQNPDFQQGWNRKGLISETGERKEAFGVLADFYGTKRLDEGGVR</sequence>
<reference evidence="10 11" key="1">
    <citation type="submission" date="2020-06" db="EMBL/GenBank/DDBJ databases">
        <title>Sphingomonas hominis sp. nov., a member of the Sphingomonas, isolated from the hair of a 22-year-old girl.</title>
        <authorList>
            <person name="Zhang D.-F."/>
            <person name="Cui X.-W."/>
        </authorList>
    </citation>
    <scope>NUCLEOTIDE SEQUENCE [LARGE SCALE GENOMIC DNA]</scope>
    <source>
        <strain evidence="10 11">HHU CXW</strain>
    </source>
</reference>
<name>A0ABX2JG95_9SPHN</name>
<dbReference type="Pfam" id="PF00703">
    <property type="entry name" value="Glyco_hydro_2"/>
    <property type="match status" value="1"/>
</dbReference>
<dbReference type="EMBL" id="JABULH010000002">
    <property type="protein sequence ID" value="NTS64561.1"/>
    <property type="molecule type" value="Genomic_DNA"/>
</dbReference>
<dbReference type="SUPFAM" id="SSF49785">
    <property type="entry name" value="Galactose-binding domain-like"/>
    <property type="match status" value="1"/>
</dbReference>
<dbReference type="InterPro" id="IPR006104">
    <property type="entry name" value="Glyco_hydro_2_N"/>
</dbReference>
<protein>
    <recommendedName>
        <fullName evidence="3">Beta-glucuronidase</fullName>
        <ecNumber evidence="2">3.2.1.31</ecNumber>
    </recommendedName>
</protein>
<feature type="domain" description="Glycoside hydrolase family 2 immunoglobulin-like beta-sandwich" evidence="7">
    <location>
        <begin position="238"/>
        <end position="329"/>
    </location>
</feature>
<dbReference type="PROSITE" id="PS00608">
    <property type="entry name" value="GLYCOSYL_HYDROL_F2_2"/>
    <property type="match status" value="1"/>
</dbReference>
<dbReference type="InterPro" id="IPR023232">
    <property type="entry name" value="Glyco_hydro_2_AS"/>
</dbReference>